<dbReference type="EMBL" id="CAJC01000002">
    <property type="protein sequence ID" value="CCI51357.1"/>
    <property type="molecule type" value="Genomic_DNA"/>
</dbReference>
<gene>
    <name evidence="2" type="ORF">BN13_100026</name>
</gene>
<dbReference type="PANTHER" id="PTHR12126">
    <property type="entry name" value="NADH-UBIQUINONE OXIDOREDUCTASE 39 KDA SUBUNIT-RELATED"/>
    <property type="match status" value="1"/>
</dbReference>
<protein>
    <recommendedName>
        <fullName evidence="1">NAD-dependent epimerase/dehydratase domain-containing protein</fullName>
    </recommendedName>
</protein>
<feature type="domain" description="NAD-dependent epimerase/dehydratase" evidence="1">
    <location>
        <begin position="3"/>
        <end position="94"/>
    </location>
</feature>
<dbReference type="GO" id="GO:0044877">
    <property type="term" value="F:protein-containing complex binding"/>
    <property type="evidence" value="ECO:0007669"/>
    <property type="project" value="TreeGrafter"/>
</dbReference>
<dbReference type="InterPro" id="IPR001509">
    <property type="entry name" value="Epimerase_deHydtase"/>
</dbReference>
<organism evidence="2 3">
    <name type="scientific">Nostocoides jenkinsii Ben 74</name>
    <dbReference type="NCBI Taxonomy" id="1193518"/>
    <lineage>
        <taxon>Bacteria</taxon>
        <taxon>Bacillati</taxon>
        <taxon>Actinomycetota</taxon>
        <taxon>Actinomycetes</taxon>
        <taxon>Micrococcales</taxon>
        <taxon>Intrasporangiaceae</taxon>
        <taxon>Nostocoides</taxon>
    </lineage>
</organism>
<evidence type="ECO:0000313" key="2">
    <source>
        <dbReference type="EMBL" id="CCI51357.1"/>
    </source>
</evidence>
<dbReference type="STRING" id="1193518.BN13_100026"/>
<dbReference type="RefSeq" id="WP_048544267.1">
    <property type="nucleotide sequence ID" value="NZ_HF571038.1"/>
</dbReference>
<dbReference type="Proteomes" id="UP000035720">
    <property type="component" value="Unassembled WGS sequence"/>
</dbReference>
<keyword evidence="3" id="KW-1185">Reference proteome</keyword>
<dbReference type="Pfam" id="PF01370">
    <property type="entry name" value="Epimerase"/>
    <property type="match status" value="1"/>
</dbReference>
<reference evidence="2 3" key="1">
    <citation type="journal article" date="2013" name="ISME J.">
        <title>A metabolic model for members of the genus Tetrasphaera involved in enhanced biological phosphorus removal.</title>
        <authorList>
            <person name="Kristiansen R."/>
            <person name="Nguyen H.T.T."/>
            <person name="Saunders A.M."/>
            <person name="Nielsen J.L."/>
            <person name="Wimmer R."/>
            <person name="Le V.Q."/>
            <person name="McIlroy S.J."/>
            <person name="Petrovski S."/>
            <person name="Seviour R.J."/>
            <person name="Calteau A."/>
            <person name="Nielsen K.L."/>
            <person name="Nielsen P.H."/>
        </authorList>
    </citation>
    <scope>NUCLEOTIDE SEQUENCE [LARGE SCALE GENOMIC DNA]</scope>
    <source>
        <strain evidence="2 3">Ben 74</strain>
    </source>
</reference>
<comment type="caution">
    <text evidence="2">The sequence shown here is derived from an EMBL/GenBank/DDBJ whole genome shotgun (WGS) entry which is preliminary data.</text>
</comment>
<dbReference type="Gene3D" id="3.40.50.720">
    <property type="entry name" value="NAD(P)-binding Rossmann-like Domain"/>
    <property type="match status" value="1"/>
</dbReference>
<dbReference type="AlphaFoldDB" id="A0A077M973"/>
<accession>A0A077M973</accession>
<dbReference type="OrthoDB" id="9771302at2"/>
<sequence>MRIVVTGGSGNLGREVMAALASLGHDAVSASRRTGVDLRTGAGLPASLAGADAVVHTADTLKPWEFREVTIGGTRRLGEAVASLDRPPHVIYISIVGVDHHPYAYYRAKYAAEMALRDLSIPVTILRATQFHSLAAALAGMRIGPVGLGVRGMAIQPVDIAWVGRRLAELASGPVPGSFARAPDLAGPDRFDAREIAGLVARHTGKSAPRRLDLPPIGATLRAFAEGVVLPGPNAEVGGARFADWLARQPRVLPRR</sequence>
<evidence type="ECO:0000259" key="1">
    <source>
        <dbReference type="Pfam" id="PF01370"/>
    </source>
</evidence>
<name>A0A077M973_9MICO</name>
<dbReference type="PANTHER" id="PTHR12126:SF11">
    <property type="entry name" value="NADH DEHYDROGENASE [UBIQUINONE] 1 ALPHA SUBCOMPLEX SUBUNIT 9, MITOCHONDRIAL"/>
    <property type="match status" value="1"/>
</dbReference>
<dbReference type="InterPro" id="IPR036291">
    <property type="entry name" value="NAD(P)-bd_dom_sf"/>
</dbReference>
<dbReference type="SUPFAM" id="SSF51735">
    <property type="entry name" value="NAD(P)-binding Rossmann-fold domains"/>
    <property type="match status" value="1"/>
</dbReference>
<proteinExistence type="predicted"/>
<dbReference type="InterPro" id="IPR051207">
    <property type="entry name" value="ComplexI_NDUFA9_subunit"/>
</dbReference>
<evidence type="ECO:0000313" key="3">
    <source>
        <dbReference type="Proteomes" id="UP000035720"/>
    </source>
</evidence>